<dbReference type="FunFam" id="3.40.1030.10:FF:000002">
    <property type="entry name" value="Anthranilate phosphoribosyltransferase"/>
    <property type="match status" value="1"/>
</dbReference>
<feature type="binding site" evidence="9">
    <location>
        <position position="90"/>
    </location>
    <ligand>
        <name>5-phospho-alpha-D-ribose 1-diphosphate</name>
        <dbReference type="ChEBI" id="CHEBI:58017"/>
    </ligand>
</feature>
<evidence type="ECO:0000313" key="13">
    <source>
        <dbReference type="Proteomes" id="UP000006253"/>
    </source>
</evidence>
<evidence type="ECO:0000256" key="4">
    <source>
        <dbReference type="ARBA" id="ARBA00022679"/>
    </source>
</evidence>
<dbReference type="EMBL" id="AHMY02000040">
    <property type="protein sequence ID" value="EKO15634.1"/>
    <property type="molecule type" value="Genomic_DNA"/>
</dbReference>
<evidence type="ECO:0000256" key="2">
    <source>
        <dbReference type="ARBA" id="ARBA00022605"/>
    </source>
</evidence>
<dbReference type="GO" id="GO:0004048">
    <property type="term" value="F:anthranilate phosphoribosyltransferase activity"/>
    <property type="evidence" value="ECO:0007669"/>
    <property type="project" value="UniProtKB-UniRule"/>
</dbReference>
<keyword evidence="5 9" id="KW-0822">Tryptophan biosynthesis</keyword>
<feature type="binding site" evidence="9">
    <location>
        <position position="122"/>
    </location>
    <ligand>
        <name>5-phospho-alpha-D-ribose 1-diphosphate</name>
        <dbReference type="ChEBI" id="CHEBI:58017"/>
    </ligand>
</feature>
<dbReference type="Proteomes" id="UP000006253">
    <property type="component" value="Unassembled WGS sequence"/>
</dbReference>
<evidence type="ECO:0000256" key="9">
    <source>
        <dbReference type="HAMAP-Rule" id="MF_00211"/>
    </source>
</evidence>
<dbReference type="InterPro" id="IPR005940">
    <property type="entry name" value="Anthranilate_Pribosyl_Tfrase"/>
</dbReference>
<proteinExistence type="inferred from homology"/>
<feature type="domain" description="Glycosyl transferase family 3" evidence="10">
    <location>
        <begin position="76"/>
        <end position="325"/>
    </location>
</feature>
<comment type="subunit">
    <text evidence="9">Homodimer.</text>
</comment>
<organism evidence="12 13">
    <name type="scientific">Leptospira kirschneri str. H1</name>
    <dbReference type="NCBI Taxonomy" id="1049966"/>
    <lineage>
        <taxon>Bacteria</taxon>
        <taxon>Pseudomonadati</taxon>
        <taxon>Spirochaetota</taxon>
        <taxon>Spirochaetia</taxon>
        <taxon>Leptospirales</taxon>
        <taxon>Leptospiraceae</taxon>
        <taxon>Leptospira</taxon>
    </lineage>
</organism>
<feature type="domain" description="Glycosyl transferase family 3 N-terminal" evidence="11">
    <location>
        <begin position="7"/>
        <end position="66"/>
    </location>
</feature>
<feature type="binding site" evidence="9">
    <location>
        <position position="82"/>
    </location>
    <ligand>
        <name>5-phospho-alpha-D-ribose 1-diphosphate</name>
        <dbReference type="ChEBI" id="CHEBI:58017"/>
    </ligand>
</feature>
<dbReference type="GO" id="GO:0000162">
    <property type="term" value="P:L-tryptophan biosynthetic process"/>
    <property type="evidence" value="ECO:0007669"/>
    <property type="project" value="UniProtKB-UniRule"/>
</dbReference>
<name>A0A0E2BEK9_9LEPT</name>
<keyword evidence="6 9" id="KW-0057">Aromatic amino acid biosynthesis</keyword>
<dbReference type="Gene3D" id="1.20.970.10">
    <property type="entry name" value="Transferase, Pyrimidine Nucleoside Phosphorylase, Chain C"/>
    <property type="match status" value="1"/>
</dbReference>
<dbReference type="InterPro" id="IPR017459">
    <property type="entry name" value="Glycosyl_Trfase_fam3_N_dom"/>
</dbReference>
<keyword evidence="4 9" id="KW-0808">Transferase</keyword>
<keyword evidence="2 9" id="KW-0028">Amino-acid biosynthesis</keyword>
<dbReference type="SUPFAM" id="SSF47648">
    <property type="entry name" value="Nucleoside phosphorylase/phosphoribosyltransferase N-terminal domain"/>
    <property type="match status" value="1"/>
</dbReference>
<dbReference type="PANTHER" id="PTHR43285">
    <property type="entry name" value="ANTHRANILATE PHOSPHORIBOSYLTRANSFERASE"/>
    <property type="match status" value="1"/>
</dbReference>
<dbReference type="GO" id="GO:0000287">
    <property type="term" value="F:magnesium ion binding"/>
    <property type="evidence" value="ECO:0007669"/>
    <property type="project" value="UniProtKB-UniRule"/>
</dbReference>
<comment type="cofactor">
    <cofactor evidence="9">
        <name>Mg(2+)</name>
        <dbReference type="ChEBI" id="CHEBI:18420"/>
    </cofactor>
    <text evidence="9">Binds 2 magnesium ions per monomer.</text>
</comment>
<evidence type="ECO:0000259" key="10">
    <source>
        <dbReference type="Pfam" id="PF00591"/>
    </source>
</evidence>
<keyword evidence="9" id="KW-0479">Metal-binding</keyword>
<evidence type="ECO:0000256" key="3">
    <source>
        <dbReference type="ARBA" id="ARBA00022676"/>
    </source>
</evidence>
<dbReference type="Gene3D" id="3.40.1030.10">
    <property type="entry name" value="Nucleoside phosphorylase/phosphoribosyltransferase catalytic domain"/>
    <property type="match status" value="1"/>
</dbReference>
<dbReference type="RefSeq" id="WP_004765362.1">
    <property type="nucleotide sequence ID" value="NZ_AHMY02000040.1"/>
</dbReference>
<dbReference type="NCBIfam" id="TIGR01245">
    <property type="entry name" value="trpD"/>
    <property type="match status" value="1"/>
</dbReference>
<feature type="binding site" evidence="9">
    <location>
        <position position="113"/>
    </location>
    <ligand>
        <name>anthranilate</name>
        <dbReference type="ChEBI" id="CHEBI:16567"/>
        <label>1</label>
    </ligand>
</feature>
<sequence>MEPRAAVLKLVEHKHLTALEAESFMNHVMKGEVSEILLSSFLTAMRSNGESVEEVLGCTLALRKNALRPKTVFPFDLLDTCGTGGDGQGTINISTLSAIVLASLGIKVAKHGNRSVSSHTGSSDILTRLGYQTETTQEEVEAHLVNRGFTFLFAPMWHPSMKHAGPVRKELGFRTVFNMIGPLSNPFSPQFQIIGVYQPELMELFIRVLQSLGLKRALVCHSRDGLDEFSIFQITDYTFLENGVISRHSFDPKILGLSSLNKEEVYASSSDHAEVLARKVLNSESIAGTHAVALNAGAGLFVMRKVETIEQGYQIAKEAILSGKTKKYFEDLISKE</sequence>
<dbReference type="AlphaFoldDB" id="A0A0E2BEK9"/>
<keyword evidence="3 9" id="KW-0328">Glycosyltransferase</keyword>
<dbReference type="EC" id="2.4.2.18" evidence="9"/>
<dbReference type="InterPro" id="IPR035902">
    <property type="entry name" value="Nuc_phospho_transferase"/>
</dbReference>
<dbReference type="InterPro" id="IPR036320">
    <property type="entry name" value="Glycosyl_Trfase_fam3_N_dom_sf"/>
</dbReference>
<feature type="binding site" evidence="9">
    <location>
        <begin position="85"/>
        <end position="86"/>
    </location>
    <ligand>
        <name>5-phospho-alpha-D-ribose 1-diphosphate</name>
        <dbReference type="ChEBI" id="CHEBI:58017"/>
    </ligand>
</feature>
<accession>A0A0E2BEK9</accession>
<dbReference type="InterPro" id="IPR000312">
    <property type="entry name" value="Glycosyl_Trfase_fam3"/>
</dbReference>
<feature type="binding site" evidence="9">
    <location>
        <begin position="110"/>
        <end position="118"/>
    </location>
    <ligand>
        <name>5-phospho-alpha-D-ribose 1-diphosphate</name>
        <dbReference type="ChEBI" id="CHEBI:58017"/>
    </ligand>
</feature>
<keyword evidence="9" id="KW-0460">Magnesium</keyword>
<feature type="binding site" evidence="9">
    <location>
        <position position="227"/>
    </location>
    <ligand>
        <name>Mg(2+)</name>
        <dbReference type="ChEBI" id="CHEBI:18420"/>
        <label>2</label>
    </ligand>
</feature>
<dbReference type="UniPathway" id="UPA00035">
    <property type="reaction ID" value="UER00041"/>
</dbReference>
<evidence type="ECO:0000256" key="6">
    <source>
        <dbReference type="ARBA" id="ARBA00023141"/>
    </source>
</evidence>
<dbReference type="Pfam" id="PF00591">
    <property type="entry name" value="Glycos_transf_3"/>
    <property type="match status" value="1"/>
</dbReference>
<dbReference type="Pfam" id="PF02885">
    <property type="entry name" value="Glycos_trans_3N"/>
    <property type="match status" value="1"/>
</dbReference>
<dbReference type="PANTHER" id="PTHR43285:SF2">
    <property type="entry name" value="ANTHRANILATE PHOSPHORIBOSYLTRANSFERASE"/>
    <property type="match status" value="1"/>
</dbReference>
<gene>
    <name evidence="9 12" type="primary">trpD</name>
    <name evidence="12" type="ORF">LEP1GSC081_3237</name>
</gene>
<feature type="binding site" evidence="9">
    <location>
        <position position="94"/>
    </location>
    <ligand>
        <name>Mg(2+)</name>
        <dbReference type="ChEBI" id="CHEBI:18420"/>
        <label>1</label>
    </ligand>
</feature>
<comment type="function">
    <text evidence="9">Catalyzes the transfer of the phosphoribosyl group of 5-phosphorylribose-1-pyrophosphate (PRPP) to anthranilate to yield N-(5'-phosphoribosyl)-anthranilate (PRA).</text>
</comment>
<feature type="binding site" evidence="9">
    <location>
        <position position="228"/>
    </location>
    <ligand>
        <name>Mg(2+)</name>
        <dbReference type="ChEBI" id="CHEBI:18420"/>
        <label>1</label>
    </ligand>
</feature>
<feature type="binding site" evidence="9">
    <location>
        <position position="228"/>
    </location>
    <ligand>
        <name>Mg(2+)</name>
        <dbReference type="ChEBI" id="CHEBI:18420"/>
        <label>2</label>
    </ligand>
</feature>
<dbReference type="HAMAP" id="MF_00211">
    <property type="entry name" value="TrpD"/>
    <property type="match status" value="1"/>
</dbReference>
<reference evidence="12 13" key="1">
    <citation type="submission" date="2012-10" db="EMBL/GenBank/DDBJ databases">
        <authorList>
            <person name="Harkins D.M."/>
            <person name="Durkin A.S."/>
            <person name="Brinkac L.M."/>
            <person name="Selengut J.D."/>
            <person name="Sanka R."/>
            <person name="DePew J."/>
            <person name="Purushe J."/>
            <person name="Peacock S.J."/>
            <person name="Thaipadungpanit J."/>
            <person name="Wuthiekanun V.W."/>
            <person name="Day N.P."/>
            <person name="Vinetz J.M."/>
            <person name="Sutton G.G."/>
            <person name="Nelson W.C."/>
            <person name="Fouts D.E."/>
        </authorList>
    </citation>
    <scope>NUCLEOTIDE SEQUENCE [LARGE SCALE GENOMIC DNA]</scope>
    <source>
        <strain evidence="12 13">H1</strain>
    </source>
</reference>
<comment type="similarity">
    <text evidence="8">In the C-terminal section; belongs to the anthranilate phosphoribosyltransferase family.</text>
</comment>
<comment type="caution">
    <text evidence="9">Lacks conserved residue(s) required for the propagation of feature annotation.</text>
</comment>
<comment type="pathway">
    <text evidence="1 9">Amino-acid biosynthesis; L-tryptophan biosynthesis; L-tryptophan from chorismate: step 2/5.</text>
</comment>
<dbReference type="GO" id="GO:0005829">
    <property type="term" value="C:cytosol"/>
    <property type="evidence" value="ECO:0007669"/>
    <property type="project" value="TreeGrafter"/>
</dbReference>
<protein>
    <recommendedName>
        <fullName evidence="9">Anthranilate phosphoribosyltransferase</fullName>
        <ecNumber evidence="9">2.4.2.18</ecNumber>
    </recommendedName>
</protein>
<evidence type="ECO:0000313" key="12">
    <source>
        <dbReference type="EMBL" id="EKO15634.1"/>
    </source>
</evidence>
<evidence type="ECO:0000256" key="1">
    <source>
        <dbReference type="ARBA" id="ARBA00004907"/>
    </source>
</evidence>
<evidence type="ECO:0000259" key="11">
    <source>
        <dbReference type="Pfam" id="PF02885"/>
    </source>
</evidence>
<comment type="caution">
    <text evidence="12">The sequence shown here is derived from an EMBL/GenBank/DDBJ whole genome shotgun (WGS) entry which is preliminary data.</text>
</comment>
<feature type="binding site" evidence="9">
    <location>
        <position position="168"/>
    </location>
    <ligand>
        <name>anthranilate</name>
        <dbReference type="ChEBI" id="CHEBI:16567"/>
        <label>2</label>
    </ligand>
</feature>
<evidence type="ECO:0000256" key="7">
    <source>
        <dbReference type="ARBA" id="ARBA00052328"/>
    </source>
</evidence>
<comment type="catalytic activity">
    <reaction evidence="7 9">
        <text>N-(5-phospho-beta-D-ribosyl)anthranilate + diphosphate = 5-phospho-alpha-D-ribose 1-diphosphate + anthranilate</text>
        <dbReference type="Rhea" id="RHEA:11768"/>
        <dbReference type="ChEBI" id="CHEBI:16567"/>
        <dbReference type="ChEBI" id="CHEBI:18277"/>
        <dbReference type="ChEBI" id="CHEBI:33019"/>
        <dbReference type="ChEBI" id="CHEBI:58017"/>
        <dbReference type="EC" id="2.4.2.18"/>
    </reaction>
</comment>
<evidence type="ECO:0000256" key="5">
    <source>
        <dbReference type="ARBA" id="ARBA00022822"/>
    </source>
</evidence>
<comment type="similarity">
    <text evidence="9">Belongs to the anthranilate phosphoribosyltransferase family.</text>
</comment>
<evidence type="ECO:0000256" key="8">
    <source>
        <dbReference type="ARBA" id="ARBA00061188"/>
    </source>
</evidence>
<dbReference type="SUPFAM" id="SSF52418">
    <property type="entry name" value="Nucleoside phosphorylase/phosphoribosyltransferase catalytic domain"/>
    <property type="match status" value="1"/>
</dbReference>
<feature type="binding site" evidence="9">
    <location>
        <begin position="92"/>
        <end position="95"/>
    </location>
    <ligand>
        <name>5-phospho-alpha-D-ribose 1-diphosphate</name>
        <dbReference type="ChEBI" id="CHEBI:58017"/>
    </ligand>
</feature>
<feature type="binding site" evidence="9">
    <location>
        <position position="82"/>
    </location>
    <ligand>
        <name>anthranilate</name>
        <dbReference type="ChEBI" id="CHEBI:16567"/>
        <label>1</label>
    </ligand>
</feature>